<keyword evidence="3" id="KW-0520">NAD</keyword>
<accession>A0A1G9IIL7</accession>
<dbReference type="PROSITE" id="PS00070">
    <property type="entry name" value="ALDEHYDE_DEHYDR_CYS"/>
    <property type="match status" value="1"/>
</dbReference>
<dbReference type="PANTHER" id="PTHR43866:SF4">
    <property type="entry name" value="MALONATE-SEMIALDEHYDE DEHYDROGENASE"/>
    <property type="match status" value="1"/>
</dbReference>
<dbReference type="EMBL" id="FNEE01000030">
    <property type="protein sequence ID" value="SDL25091.1"/>
    <property type="molecule type" value="Genomic_DNA"/>
</dbReference>
<dbReference type="Gene3D" id="3.40.605.10">
    <property type="entry name" value="Aldehyde Dehydrogenase, Chain A, domain 1"/>
    <property type="match status" value="1"/>
</dbReference>
<dbReference type="FunFam" id="3.40.309.10:FF:000002">
    <property type="entry name" value="Methylmalonate-semialdehyde dehydrogenase (Acylating)"/>
    <property type="match status" value="1"/>
</dbReference>
<dbReference type="InterPro" id="IPR015590">
    <property type="entry name" value="Aldehyde_DH_dom"/>
</dbReference>
<evidence type="ECO:0000256" key="2">
    <source>
        <dbReference type="ARBA" id="ARBA00023002"/>
    </source>
</evidence>
<dbReference type="NCBIfam" id="TIGR01722">
    <property type="entry name" value="MMSDH"/>
    <property type="match status" value="1"/>
</dbReference>
<dbReference type="GO" id="GO:0004491">
    <property type="term" value="F:methylmalonate-semialdehyde dehydrogenase (acylating, NAD) activity"/>
    <property type="evidence" value="ECO:0007669"/>
    <property type="project" value="UniProtKB-EC"/>
</dbReference>
<dbReference type="CDD" id="cd07085">
    <property type="entry name" value="ALDH_F6_MMSDH"/>
    <property type="match status" value="1"/>
</dbReference>
<dbReference type="PANTHER" id="PTHR43866">
    <property type="entry name" value="MALONATE-SEMIALDEHYDE DEHYDROGENASE"/>
    <property type="match status" value="1"/>
</dbReference>
<dbReference type="InterPro" id="IPR016160">
    <property type="entry name" value="Ald_DH_CS_CYS"/>
</dbReference>
<dbReference type="EC" id="1.2.1.27" evidence="1"/>
<dbReference type="InterPro" id="IPR016162">
    <property type="entry name" value="Ald_DH_N"/>
</dbReference>
<sequence length="566" mass="60213">MSDRTKGGAKELNFSILAARTCTLSFAAIDAQASLALYFLHNGCVSAHVAIGGAKADNAASQIQGEKTMIDYGHFIGGKRVAGTSGRKQDVMQPMDGTVRGTVALASQAELRAAVENAKAAQPGWAATNPQRRVRVLMKFLELVAREYDALADILAREHGKTIADAKGDIQRGLEVVEVCIGAPHMMKGEFTDGAGPGIDVYSMRQPLGVVAGITPFNFPAMIPLWKIAPAIACGNAFILKPSERDPGVPMRIAELFIEAGLPAGILNVVNGDKEAVDAILDDPDIKAIGFVGSTPIAQYIYSRGCAAGKRVQCFGGAKNHMIIMPDADMDQTVDALIGAGYGSAGERCMAISVAVPVGNDTANRLMEKLVPRVESLKVGPSTDSSADFGPLVTAQALERVKGYVDIGVREGAKLVVDGRGFSMQGYENGYYMGGCLFDNVTADMRIYKEEIFGPVLSVVRAPTYENAIKLANDHEMGNGVAIFTRDGDAARDFASRVQVGMVGINVPIPVPIAYYTFGGWKASSFGDLNQHGPDAFRFYTKTKTVTSRWPSGVKDGAEFVIPTMN</sequence>
<name>A0A1G9IIL7_9HYPH</name>
<evidence type="ECO:0000313" key="6">
    <source>
        <dbReference type="Proteomes" id="UP000198894"/>
    </source>
</evidence>
<proteinExistence type="predicted"/>
<organism evidence="5 6">
    <name type="scientific">Mesorhizobium muleiense</name>
    <dbReference type="NCBI Taxonomy" id="1004279"/>
    <lineage>
        <taxon>Bacteria</taxon>
        <taxon>Pseudomonadati</taxon>
        <taxon>Pseudomonadota</taxon>
        <taxon>Alphaproteobacteria</taxon>
        <taxon>Hyphomicrobiales</taxon>
        <taxon>Phyllobacteriaceae</taxon>
        <taxon>Mesorhizobium</taxon>
    </lineage>
</organism>
<evidence type="ECO:0000256" key="3">
    <source>
        <dbReference type="ARBA" id="ARBA00023027"/>
    </source>
</evidence>
<dbReference type="SUPFAM" id="SSF53720">
    <property type="entry name" value="ALDH-like"/>
    <property type="match status" value="1"/>
</dbReference>
<dbReference type="Proteomes" id="UP000198894">
    <property type="component" value="Unassembled WGS sequence"/>
</dbReference>
<dbReference type="InterPro" id="IPR016163">
    <property type="entry name" value="Ald_DH_C"/>
</dbReference>
<reference evidence="6" key="1">
    <citation type="submission" date="2016-10" db="EMBL/GenBank/DDBJ databases">
        <authorList>
            <person name="Varghese N."/>
            <person name="Submissions S."/>
        </authorList>
    </citation>
    <scope>NUCLEOTIDE SEQUENCE [LARGE SCALE GENOMIC DNA]</scope>
    <source>
        <strain evidence="6">CGMCC 1.11022</strain>
    </source>
</reference>
<feature type="domain" description="Aldehyde dehydrogenase" evidence="4">
    <location>
        <begin position="84"/>
        <end position="546"/>
    </location>
</feature>
<gene>
    <name evidence="5" type="ORF">SAMN05428953_13058</name>
</gene>
<keyword evidence="2" id="KW-0560">Oxidoreductase</keyword>
<dbReference type="GO" id="GO:0006574">
    <property type="term" value="P:L-valine catabolic process"/>
    <property type="evidence" value="ECO:0007669"/>
    <property type="project" value="TreeGrafter"/>
</dbReference>
<dbReference type="GO" id="GO:0006210">
    <property type="term" value="P:thymine catabolic process"/>
    <property type="evidence" value="ECO:0007669"/>
    <property type="project" value="TreeGrafter"/>
</dbReference>
<dbReference type="InterPro" id="IPR010061">
    <property type="entry name" value="MeMal-semiAld_DH"/>
</dbReference>
<dbReference type="Gene3D" id="3.40.309.10">
    <property type="entry name" value="Aldehyde Dehydrogenase, Chain A, domain 2"/>
    <property type="match status" value="1"/>
</dbReference>
<protein>
    <recommendedName>
        <fullName evidence="1">methylmalonate-semialdehyde dehydrogenase (CoA acylating)</fullName>
        <ecNumber evidence="1">1.2.1.27</ecNumber>
    </recommendedName>
</protein>
<keyword evidence="6" id="KW-1185">Reference proteome</keyword>
<evidence type="ECO:0000259" key="4">
    <source>
        <dbReference type="Pfam" id="PF00171"/>
    </source>
</evidence>
<dbReference type="FunFam" id="3.40.605.10:FF:000003">
    <property type="entry name" value="Methylmalonate-semialdehyde dehydrogenase [acylating]"/>
    <property type="match status" value="1"/>
</dbReference>
<dbReference type="InterPro" id="IPR016161">
    <property type="entry name" value="Ald_DH/histidinol_DH"/>
</dbReference>
<dbReference type="AlphaFoldDB" id="A0A1G9IIL7"/>
<evidence type="ECO:0000313" key="5">
    <source>
        <dbReference type="EMBL" id="SDL25091.1"/>
    </source>
</evidence>
<evidence type="ECO:0000256" key="1">
    <source>
        <dbReference type="ARBA" id="ARBA00013048"/>
    </source>
</evidence>
<dbReference type="Pfam" id="PF00171">
    <property type="entry name" value="Aldedh"/>
    <property type="match status" value="1"/>
</dbReference>